<accession>A0A7X6DIQ7</accession>
<keyword evidence="3" id="KW-0813">Transport</keyword>
<keyword evidence="7 8" id="KW-0472">Membrane</keyword>
<feature type="transmembrane region" description="Helical" evidence="8">
    <location>
        <begin position="205"/>
        <end position="227"/>
    </location>
</feature>
<keyword evidence="6 8" id="KW-1133">Transmembrane helix</keyword>
<comment type="caution">
    <text evidence="10">The sequence shown here is derived from an EMBL/GenBank/DDBJ whole genome shotgun (WGS) entry which is preliminary data.</text>
</comment>
<feature type="transmembrane region" description="Helical" evidence="8">
    <location>
        <begin position="262"/>
        <end position="280"/>
    </location>
</feature>
<dbReference type="PANTHER" id="PTHR22911">
    <property type="entry name" value="ACYL-MALONYL CONDENSING ENZYME-RELATED"/>
    <property type="match status" value="1"/>
</dbReference>
<dbReference type="InterPro" id="IPR004626">
    <property type="entry name" value="RarD"/>
</dbReference>
<feature type="transmembrane region" description="Helical" evidence="8">
    <location>
        <begin position="99"/>
        <end position="116"/>
    </location>
</feature>
<keyword evidence="11" id="KW-1185">Reference proteome</keyword>
<feature type="domain" description="EamA" evidence="9">
    <location>
        <begin position="3"/>
        <end position="139"/>
    </location>
</feature>
<dbReference type="InterPro" id="IPR023393">
    <property type="entry name" value="START-like_dom_sf"/>
</dbReference>
<dbReference type="Gene3D" id="3.30.530.20">
    <property type="match status" value="1"/>
</dbReference>
<dbReference type="GO" id="GO:0005886">
    <property type="term" value="C:plasma membrane"/>
    <property type="evidence" value="ECO:0007669"/>
    <property type="project" value="UniProtKB-SubCell"/>
</dbReference>
<proteinExistence type="inferred from homology"/>
<evidence type="ECO:0000256" key="7">
    <source>
        <dbReference type="ARBA" id="ARBA00023136"/>
    </source>
</evidence>
<keyword evidence="4" id="KW-1003">Cell membrane</keyword>
<evidence type="ECO:0000256" key="4">
    <source>
        <dbReference type="ARBA" id="ARBA00022475"/>
    </source>
</evidence>
<feature type="transmembrane region" description="Helical" evidence="8">
    <location>
        <begin position="174"/>
        <end position="193"/>
    </location>
</feature>
<evidence type="ECO:0000256" key="2">
    <source>
        <dbReference type="ARBA" id="ARBA00007362"/>
    </source>
</evidence>
<evidence type="ECO:0000313" key="11">
    <source>
        <dbReference type="Proteomes" id="UP000521868"/>
    </source>
</evidence>
<dbReference type="SUPFAM" id="SSF55961">
    <property type="entry name" value="Bet v1-like"/>
    <property type="match status" value="1"/>
</dbReference>
<evidence type="ECO:0000313" key="10">
    <source>
        <dbReference type="EMBL" id="NKE67917.1"/>
    </source>
</evidence>
<dbReference type="Pfam" id="PF00892">
    <property type="entry name" value="EamA"/>
    <property type="match status" value="1"/>
</dbReference>
<dbReference type="NCBIfam" id="TIGR00688">
    <property type="entry name" value="rarD"/>
    <property type="match status" value="1"/>
</dbReference>
<dbReference type="InterPro" id="IPR037185">
    <property type="entry name" value="EmrE-like"/>
</dbReference>
<sequence length="460" mass="49970">MSSGVLQAALAYAMWGLFPLYFQLVSAVAPLEIVLHRALWSLAFVLLLLAVLRRWAWLRDIARSPRTVGIFASSALLLSANWLVYVWAVNNGRVVESSLGYFITPLVNVLLGYFVLRERPRRAQWWALAIAAAGVLWLTLSTGSLPWVGLVLAASFGIYGLLRKTAPLGALEGLALETLLLAPLAAGLLAWRASHGGSALGGGDAALLGLLALAGPLTALPLLLFAAGARRLPMTTLGVLQYIGPTIQFALGVWLFHEPFAGARLAGFMLIWAALLIYTAEGWMSMRRQALREIPPHWQNREPASAEPAMHKVVVERQIEIARPIEVVRRQFVDMEHHCTGNVHPGLEVANLRPAGQGCTFTGRRRVLGLLQEDEIEVTSLPDGNSTLRSVAGTNAGLLITQMFEATGPQSTLVSIKVEMPVAGAMKLLRPLVQAGLARDTENALRQDKADLEQRYMLPA</sequence>
<dbReference type="InterPro" id="IPR000620">
    <property type="entry name" value="EamA_dom"/>
</dbReference>
<name>A0A7X6DIQ7_9BURK</name>
<dbReference type="SUPFAM" id="SSF103481">
    <property type="entry name" value="Multidrug resistance efflux transporter EmrE"/>
    <property type="match status" value="2"/>
</dbReference>
<evidence type="ECO:0000256" key="8">
    <source>
        <dbReference type="SAM" id="Phobius"/>
    </source>
</evidence>
<evidence type="ECO:0000256" key="5">
    <source>
        <dbReference type="ARBA" id="ARBA00022692"/>
    </source>
</evidence>
<feature type="transmembrane region" description="Helical" evidence="8">
    <location>
        <begin position="239"/>
        <end position="256"/>
    </location>
</feature>
<dbReference type="Proteomes" id="UP000521868">
    <property type="component" value="Unassembled WGS sequence"/>
</dbReference>
<feature type="transmembrane region" description="Helical" evidence="8">
    <location>
        <begin position="37"/>
        <end position="56"/>
    </location>
</feature>
<comment type="subcellular location">
    <subcellularLocation>
        <location evidence="1">Cell membrane</location>
        <topology evidence="1">Multi-pass membrane protein</topology>
    </subcellularLocation>
</comment>
<keyword evidence="5 8" id="KW-0812">Transmembrane</keyword>
<evidence type="ECO:0000259" key="9">
    <source>
        <dbReference type="Pfam" id="PF00892"/>
    </source>
</evidence>
<dbReference type="AlphaFoldDB" id="A0A7X6DIQ7"/>
<evidence type="ECO:0000256" key="1">
    <source>
        <dbReference type="ARBA" id="ARBA00004651"/>
    </source>
</evidence>
<dbReference type="PANTHER" id="PTHR22911:SF137">
    <property type="entry name" value="SOLUTE CARRIER FAMILY 35 MEMBER G2-RELATED"/>
    <property type="match status" value="1"/>
</dbReference>
<organism evidence="10 11">
    <name type="scientific">Ramlibacter lithotrophicus</name>
    <dbReference type="NCBI Taxonomy" id="2606681"/>
    <lineage>
        <taxon>Bacteria</taxon>
        <taxon>Pseudomonadati</taxon>
        <taxon>Pseudomonadota</taxon>
        <taxon>Betaproteobacteria</taxon>
        <taxon>Burkholderiales</taxon>
        <taxon>Comamonadaceae</taxon>
        <taxon>Ramlibacter</taxon>
    </lineage>
</organism>
<dbReference type="EMBL" id="VTOX01000008">
    <property type="protein sequence ID" value="NKE67917.1"/>
    <property type="molecule type" value="Genomic_DNA"/>
</dbReference>
<feature type="transmembrane region" description="Helical" evidence="8">
    <location>
        <begin position="68"/>
        <end position="87"/>
    </location>
</feature>
<reference evidence="10 11" key="1">
    <citation type="journal article" date="2020" name="Nature">
        <title>Bacterial chemolithoautotrophy via manganese oxidation.</title>
        <authorList>
            <person name="Yu H."/>
            <person name="Leadbetter J.R."/>
        </authorList>
    </citation>
    <scope>NUCLEOTIDE SEQUENCE [LARGE SCALE GENOMIC DNA]</scope>
    <source>
        <strain evidence="10 11">RBP-1</strain>
    </source>
</reference>
<evidence type="ECO:0000256" key="6">
    <source>
        <dbReference type="ARBA" id="ARBA00022989"/>
    </source>
</evidence>
<evidence type="ECO:0000256" key="3">
    <source>
        <dbReference type="ARBA" id="ARBA00022448"/>
    </source>
</evidence>
<feature type="transmembrane region" description="Helical" evidence="8">
    <location>
        <begin position="12"/>
        <end position="31"/>
    </location>
</feature>
<comment type="similarity">
    <text evidence="2">Belongs to the EamA transporter family.</text>
</comment>
<feature type="transmembrane region" description="Helical" evidence="8">
    <location>
        <begin position="123"/>
        <end position="140"/>
    </location>
</feature>
<protein>
    <submittedName>
        <fullName evidence="10">EamA family transporter RarD</fullName>
    </submittedName>
</protein>
<feature type="transmembrane region" description="Helical" evidence="8">
    <location>
        <begin position="146"/>
        <end position="162"/>
    </location>
</feature>
<gene>
    <name evidence="10" type="primary">rarD</name>
    <name evidence="10" type="ORF">RAMLITH_19015</name>
</gene>